<evidence type="ECO:0000256" key="1">
    <source>
        <dbReference type="SAM" id="MobiDB-lite"/>
    </source>
</evidence>
<dbReference type="AlphaFoldDB" id="A0A5N5X703"/>
<evidence type="ECO:0008006" key="5">
    <source>
        <dbReference type="Google" id="ProtNLM"/>
    </source>
</evidence>
<keyword evidence="4" id="KW-1185">Reference proteome</keyword>
<keyword evidence="2" id="KW-0472">Membrane</keyword>
<sequence>MVSRSQSINQPNTTHHPIPINSLPRPSTTPFLPFFFYFLQSFVCLFVVYDQKEKKNEDEEVFFFRCAVHKGNCKQRLIMQICLTRYILFFSLFVFFVIFFVWRIDKGKRNLPATELSV</sequence>
<keyword evidence="2" id="KW-0812">Transmembrane</keyword>
<organism evidence="3 4">
    <name type="scientific">Aspergillus leporis</name>
    <dbReference type="NCBI Taxonomy" id="41062"/>
    <lineage>
        <taxon>Eukaryota</taxon>
        <taxon>Fungi</taxon>
        <taxon>Dikarya</taxon>
        <taxon>Ascomycota</taxon>
        <taxon>Pezizomycotina</taxon>
        <taxon>Eurotiomycetes</taxon>
        <taxon>Eurotiomycetidae</taxon>
        <taxon>Eurotiales</taxon>
        <taxon>Aspergillaceae</taxon>
        <taxon>Aspergillus</taxon>
        <taxon>Aspergillus subgen. Circumdati</taxon>
    </lineage>
</organism>
<feature type="compositionally biased region" description="Polar residues" evidence="1">
    <location>
        <begin position="1"/>
        <end position="15"/>
    </location>
</feature>
<feature type="region of interest" description="Disordered" evidence="1">
    <location>
        <begin position="1"/>
        <end position="21"/>
    </location>
</feature>
<dbReference type="Proteomes" id="UP000326565">
    <property type="component" value="Unassembled WGS sequence"/>
</dbReference>
<keyword evidence="2" id="KW-1133">Transmembrane helix</keyword>
<proteinExistence type="predicted"/>
<evidence type="ECO:0000256" key="2">
    <source>
        <dbReference type="SAM" id="Phobius"/>
    </source>
</evidence>
<reference evidence="3 4" key="1">
    <citation type="submission" date="2019-04" db="EMBL/GenBank/DDBJ databases">
        <title>Friends and foes A comparative genomics study of 23 Aspergillus species from section Flavi.</title>
        <authorList>
            <consortium name="DOE Joint Genome Institute"/>
            <person name="Kjaerbolling I."/>
            <person name="Vesth T."/>
            <person name="Frisvad J.C."/>
            <person name="Nybo J.L."/>
            <person name="Theobald S."/>
            <person name="Kildgaard S."/>
            <person name="Isbrandt T."/>
            <person name="Kuo A."/>
            <person name="Sato A."/>
            <person name="Lyhne E.K."/>
            <person name="Kogle M.E."/>
            <person name="Wiebenga A."/>
            <person name="Kun R.S."/>
            <person name="Lubbers R.J."/>
            <person name="Makela M.R."/>
            <person name="Barry K."/>
            <person name="Chovatia M."/>
            <person name="Clum A."/>
            <person name="Daum C."/>
            <person name="Haridas S."/>
            <person name="He G."/>
            <person name="LaButti K."/>
            <person name="Lipzen A."/>
            <person name="Mondo S."/>
            <person name="Riley R."/>
            <person name="Salamov A."/>
            <person name="Simmons B.A."/>
            <person name="Magnuson J.K."/>
            <person name="Henrissat B."/>
            <person name="Mortensen U.H."/>
            <person name="Larsen T.O."/>
            <person name="Devries R.P."/>
            <person name="Grigoriev I.V."/>
            <person name="Machida M."/>
            <person name="Baker S.E."/>
            <person name="Andersen M.R."/>
        </authorList>
    </citation>
    <scope>NUCLEOTIDE SEQUENCE [LARGE SCALE GENOMIC DNA]</scope>
    <source>
        <strain evidence="3 4">CBS 151.66</strain>
    </source>
</reference>
<evidence type="ECO:0000313" key="3">
    <source>
        <dbReference type="EMBL" id="KAB8076446.1"/>
    </source>
</evidence>
<evidence type="ECO:0000313" key="4">
    <source>
        <dbReference type="Proteomes" id="UP000326565"/>
    </source>
</evidence>
<dbReference type="EMBL" id="ML732180">
    <property type="protein sequence ID" value="KAB8076446.1"/>
    <property type="molecule type" value="Genomic_DNA"/>
</dbReference>
<gene>
    <name evidence="3" type="ORF">BDV29DRAFT_85999</name>
</gene>
<feature type="transmembrane region" description="Helical" evidence="2">
    <location>
        <begin position="83"/>
        <end position="102"/>
    </location>
</feature>
<name>A0A5N5X703_9EURO</name>
<protein>
    <recommendedName>
        <fullName evidence="5">Transmembrane protein</fullName>
    </recommendedName>
</protein>
<accession>A0A5N5X703</accession>
<feature type="transmembrane region" description="Helical" evidence="2">
    <location>
        <begin position="31"/>
        <end position="49"/>
    </location>
</feature>